<dbReference type="eggNOG" id="COG1660">
    <property type="taxonomic scope" value="Bacteria"/>
</dbReference>
<dbReference type="PANTHER" id="PTHR30448">
    <property type="entry name" value="RNASE ADAPTER PROTEIN RAPZ"/>
    <property type="match status" value="1"/>
</dbReference>
<dbReference type="GO" id="GO:0005525">
    <property type="term" value="F:GTP binding"/>
    <property type="evidence" value="ECO:0007669"/>
    <property type="project" value="UniProtKB-UniRule"/>
</dbReference>
<keyword evidence="1 4" id="KW-0547">Nucleotide-binding</keyword>
<proteinExistence type="inferred from homology"/>
<accession>F4A1C8</accession>
<evidence type="ECO:0000256" key="4">
    <source>
        <dbReference type="HAMAP-Rule" id="MF_00636"/>
    </source>
</evidence>
<evidence type="ECO:0000256" key="3">
    <source>
        <dbReference type="ARBA" id="ARBA00023134"/>
    </source>
</evidence>
<dbReference type="NCBIfam" id="NF003828">
    <property type="entry name" value="PRK05416.1"/>
    <property type="match status" value="1"/>
</dbReference>
<evidence type="ECO:0000313" key="8">
    <source>
        <dbReference type="Proteomes" id="UP000008457"/>
    </source>
</evidence>
<dbReference type="GO" id="GO:0005524">
    <property type="term" value="F:ATP binding"/>
    <property type="evidence" value="ECO:0007669"/>
    <property type="project" value="UniProtKB-UniRule"/>
</dbReference>
<name>F4A1C8_MAHA5</name>
<evidence type="ECO:0000313" key="7">
    <source>
        <dbReference type="EMBL" id="AEE97047.1"/>
    </source>
</evidence>
<dbReference type="InterPro" id="IPR005337">
    <property type="entry name" value="RapZ-like"/>
</dbReference>
<reference evidence="7 8" key="2">
    <citation type="journal article" date="2011" name="Stand. Genomic Sci.">
        <title>Complete genome sequence of Mahella australiensis type strain (50-1 BON).</title>
        <authorList>
            <person name="Sikorski J."/>
            <person name="Teshima H."/>
            <person name="Nolan M."/>
            <person name="Lucas S."/>
            <person name="Hammon N."/>
            <person name="Deshpande S."/>
            <person name="Cheng J.F."/>
            <person name="Pitluck S."/>
            <person name="Liolios K."/>
            <person name="Pagani I."/>
            <person name="Ivanova N."/>
            <person name="Huntemann M."/>
            <person name="Mavromatis K."/>
            <person name="Ovchinikova G."/>
            <person name="Pati A."/>
            <person name="Tapia R."/>
            <person name="Han C."/>
            <person name="Goodwin L."/>
            <person name="Chen A."/>
            <person name="Palaniappan K."/>
            <person name="Land M."/>
            <person name="Hauser L."/>
            <person name="Ngatchou-Djao O.D."/>
            <person name="Rohde M."/>
            <person name="Pukall R."/>
            <person name="Spring S."/>
            <person name="Abt B."/>
            <person name="Goker M."/>
            <person name="Detter J.C."/>
            <person name="Woyke T."/>
            <person name="Bristow J."/>
            <person name="Markowitz V."/>
            <person name="Hugenholtz P."/>
            <person name="Eisen J.A."/>
            <person name="Kyrpides N.C."/>
            <person name="Klenk H.P."/>
            <person name="Lapidus A."/>
        </authorList>
    </citation>
    <scope>NUCLEOTIDE SEQUENCE [LARGE SCALE GENOMIC DNA]</scope>
    <source>
        <strain evidence="8">DSM 15567 / CIP 107919 / 50-1 BON</strain>
    </source>
</reference>
<dbReference type="Pfam" id="PF03668">
    <property type="entry name" value="RapZ-like_N"/>
    <property type="match status" value="1"/>
</dbReference>
<dbReference type="Pfam" id="PF22740">
    <property type="entry name" value="PapZ_C"/>
    <property type="match status" value="1"/>
</dbReference>
<evidence type="ECO:0000259" key="5">
    <source>
        <dbReference type="Pfam" id="PF03668"/>
    </source>
</evidence>
<sequence>MYDMRFVIVTGLSGAGKSQTLHFMEDFGFFCVDNLPPLLIPKFAELCFQSRGNIDKIAVVTDIRGGQFFNDMAECLSVLKQQGYPYEILFLEASDQVLIKRFKETRRRHPLASEGRVAYAIAEERSRLQYIKEKATYIIDTSDLLPKQLKEQLHHLFVENERYEGMTISLISFGYKYGLPLDADLVFDVRFLPNPFYVPSLKEHTGLEESVREYVLKQPETPIFISKLKDLLSFLIPGYIKEGKNELVIAVGCTGGMHRSVTIAEVIKEYLMAQGYKVMVEHRDINERR</sequence>
<dbReference type="EMBL" id="CP002360">
    <property type="protein sequence ID" value="AEE97047.1"/>
    <property type="molecule type" value="Genomic_DNA"/>
</dbReference>
<dbReference type="PANTHER" id="PTHR30448:SF0">
    <property type="entry name" value="RNASE ADAPTER PROTEIN RAPZ"/>
    <property type="match status" value="1"/>
</dbReference>
<dbReference type="HAMAP" id="MF_00636">
    <property type="entry name" value="RapZ_like"/>
    <property type="match status" value="1"/>
</dbReference>
<dbReference type="Proteomes" id="UP000008457">
    <property type="component" value="Chromosome"/>
</dbReference>
<keyword evidence="2 4" id="KW-0067">ATP-binding</keyword>
<organism evidence="7 8">
    <name type="scientific">Mahella australiensis (strain DSM 15567 / CIP 107919 / 50-1 BON)</name>
    <dbReference type="NCBI Taxonomy" id="697281"/>
    <lineage>
        <taxon>Bacteria</taxon>
        <taxon>Bacillati</taxon>
        <taxon>Bacillota</taxon>
        <taxon>Clostridia</taxon>
        <taxon>Thermoanaerobacterales</taxon>
        <taxon>Thermoanaerobacterales Family IV. Incertae Sedis</taxon>
        <taxon>Mahella</taxon>
    </lineage>
</organism>
<feature type="binding site" evidence="4">
    <location>
        <begin position="62"/>
        <end position="65"/>
    </location>
    <ligand>
        <name>GTP</name>
        <dbReference type="ChEBI" id="CHEBI:37565"/>
    </ligand>
</feature>
<evidence type="ECO:0000256" key="1">
    <source>
        <dbReference type="ARBA" id="ARBA00022741"/>
    </source>
</evidence>
<dbReference type="KEGG" id="mas:Mahau_1870"/>
<dbReference type="Gene3D" id="3.40.50.300">
    <property type="entry name" value="P-loop containing nucleotide triphosphate hydrolases"/>
    <property type="match status" value="1"/>
</dbReference>
<dbReference type="AlphaFoldDB" id="F4A1C8"/>
<dbReference type="InterPro" id="IPR053931">
    <property type="entry name" value="RapZ_C"/>
</dbReference>
<keyword evidence="3 4" id="KW-0342">GTP-binding</keyword>
<dbReference type="HOGENOM" id="CLU_059558_0_0_9"/>
<reference evidence="8" key="1">
    <citation type="submission" date="2010-11" db="EMBL/GenBank/DDBJ databases">
        <title>The complete genome of Mahella australiensis DSM 15567.</title>
        <authorList>
            <consortium name="US DOE Joint Genome Institute (JGI-PGF)"/>
            <person name="Lucas S."/>
            <person name="Copeland A."/>
            <person name="Lapidus A."/>
            <person name="Bruce D."/>
            <person name="Goodwin L."/>
            <person name="Pitluck S."/>
            <person name="Kyrpides N."/>
            <person name="Mavromatis K."/>
            <person name="Pagani I."/>
            <person name="Ivanova N."/>
            <person name="Teshima H."/>
            <person name="Brettin T."/>
            <person name="Detter J.C."/>
            <person name="Han C."/>
            <person name="Tapia R."/>
            <person name="Land M."/>
            <person name="Hauser L."/>
            <person name="Markowitz V."/>
            <person name="Cheng J.-F."/>
            <person name="Hugenholtz P."/>
            <person name="Woyke T."/>
            <person name="Wu D."/>
            <person name="Spring S."/>
            <person name="Pukall R."/>
            <person name="Steenblock K."/>
            <person name="Schneider S."/>
            <person name="Klenk H.-P."/>
            <person name="Eisen J.A."/>
        </authorList>
    </citation>
    <scope>NUCLEOTIDE SEQUENCE [LARGE SCALE GENOMIC DNA]</scope>
    <source>
        <strain evidence="8">DSM 15567 / CIP 107919 / 50-1 BON</strain>
    </source>
</reference>
<dbReference type="InterPro" id="IPR053930">
    <property type="entry name" value="RapZ-like_N"/>
</dbReference>
<evidence type="ECO:0000259" key="6">
    <source>
        <dbReference type="Pfam" id="PF22740"/>
    </source>
</evidence>
<dbReference type="PIRSF" id="PIRSF005052">
    <property type="entry name" value="P-loopkin"/>
    <property type="match status" value="1"/>
</dbReference>
<dbReference type="SUPFAM" id="SSF52540">
    <property type="entry name" value="P-loop containing nucleoside triphosphate hydrolases"/>
    <property type="match status" value="1"/>
</dbReference>
<feature type="domain" description="RapZ-like N-terminal" evidence="5">
    <location>
        <begin position="4"/>
        <end position="160"/>
    </location>
</feature>
<evidence type="ECO:0000256" key="2">
    <source>
        <dbReference type="ARBA" id="ARBA00022840"/>
    </source>
</evidence>
<feature type="domain" description="RapZ C-terminal" evidence="6">
    <location>
        <begin position="166"/>
        <end position="285"/>
    </location>
</feature>
<keyword evidence="8" id="KW-1185">Reference proteome</keyword>
<protein>
    <submittedName>
        <fullName evidence="7">Uncharacterized protein</fullName>
    </submittedName>
</protein>
<dbReference type="InterPro" id="IPR027417">
    <property type="entry name" value="P-loop_NTPase"/>
</dbReference>
<dbReference type="STRING" id="697281.Mahau_1870"/>
<gene>
    <name evidence="7" type="ordered locus">Mahau_1870</name>
</gene>
<feature type="binding site" evidence="4">
    <location>
        <begin position="11"/>
        <end position="18"/>
    </location>
    <ligand>
        <name>ATP</name>
        <dbReference type="ChEBI" id="CHEBI:30616"/>
    </ligand>
</feature>